<dbReference type="PROSITE" id="PS51257">
    <property type="entry name" value="PROKAR_LIPOPROTEIN"/>
    <property type="match status" value="1"/>
</dbReference>
<organism evidence="3 4">
    <name type="scientific">Burkholderia territorii</name>
    <dbReference type="NCBI Taxonomy" id="1503055"/>
    <lineage>
        <taxon>Bacteria</taxon>
        <taxon>Pseudomonadati</taxon>
        <taxon>Pseudomonadota</taxon>
        <taxon>Betaproteobacteria</taxon>
        <taxon>Burkholderiales</taxon>
        <taxon>Burkholderiaceae</taxon>
        <taxon>Burkholderia</taxon>
        <taxon>Burkholderia cepacia complex</taxon>
    </lineage>
</organism>
<dbReference type="Gene3D" id="1.10.530.10">
    <property type="match status" value="1"/>
</dbReference>
<dbReference type="InterPro" id="IPR008258">
    <property type="entry name" value="Transglycosylase_SLT_dom_1"/>
</dbReference>
<dbReference type="Proteomes" id="UP000068016">
    <property type="component" value="Unassembled WGS sequence"/>
</dbReference>
<comment type="caution">
    <text evidence="3">The sequence shown here is derived from an EMBL/GenBank/DDBJ whole genome shotgun (WGS) entry which is preliminary data.</text>
</comment>
<dbReference type="Pfam" id="PF01464">
    <property type="entry name" value="SLT"/>
    <property type="match status" value="1"/>
</dbReference>
<dbReference type="InterPro" id="IPR000189">
    <property type="entry name" value="Transglyc_AS"/>
</dbReference>
<dbReference type="GO" id="GO:0016020">
    <property type="term" value="C:membrane"/>
    <property type="evidence" value="ECO:0007669"/>
    <property type="project" value="InterPro"/>
</dbReference>
<evidence type="ECO:0000313" key="3">
    <source>
        <dbReference type="EMBL" id="KWN05860.1"/>
    </source>
</evidence>
<evidence type="ECO:0000259" key="2">
    <source>
        <dbReference type="Pfam" id="PF01464"/>
    </source>
</evidence>
<dbReference type="CDD" id="cd16896">
    <property type="entry name" value="LT_Slt70-like"/>
    <property type="match status" value="1"/>
</dbReference>
<accession>A0A108E720</accession>
<evidence type="ECO:0000256" key="1">
    <source>
        <dbReference type="ARBA" id="ARBA00007734"/>
    </source>
</evidence>
<protein>
    <submittedName>
        <fullName evidence="3">Lytic transglycosylase</fullName>
    </submittedName>
</protein>
<dbReference type="InterPro" id="IPR023346">
    <property type="entry name" value="Lysozyme-like_dom_sf"/>
</dbReference>
<feature type="domain" description="Transglycosylase SLT" evidence="2">
    <location>
        <begin position="94"/>
        <end position="191"/>
    </location>
</feature>
<reference evidence="3 4" key="1">
    <citation type="submission" date="2015-11" db="EMBL/GenBank/DDBJ databases">
        <title>Expanding the genomic diversity of Burkholderia species for the development of highly accurate diagnostics.</title>
        <authorList>
            <person name="Sahl J."/>
            <person name="Keim P."/>
            <person name="Wagner D."/>
        </authorList>
    </citation>
    <scope>NUCLEOTIDE SEQUENCE [LARGE SCALE GENOMIC DNA]</scope>
    <source>
        <strain evidence="3 4">MSMB793WGS</strain>
    </source>
</reference>
<gene>
    <name evidence="3" type="ORF">WT83_28800</name>
</gene>
<proteinExistence type="inferred from homology"/>
<name>A0A108E720_9BURK</name>
<dbReference type="PANTHER" id="PTHR37423">
    <property type="entry name" value="SOLUBLE LYTIC MUREIN TRANSGLYCOSYLASE-RELATED"/>
    <property type="match status" value="1"/>
</dbReference>
<dbReference type="GO" id="GO:0000270">
    <property type="term" value="P:peptidoglycan metabolic process"/>
    <property type="evidence" value="ECO:0007669"/>
    <property type="project" value="InterPro"/>
</dbReference>
<dbReference type="PROSITE" id="PS00922">
    <property type="entry name" value="TRANSGLYCOSYLASE"/>
    <property type="match status" value="1"/>
</dbReference>
<comment type="similarity">
    <text evidence="1">Belongs to the transglycosylase Slt family.</text>
</comment>
<dbReference type="AlphaFoldDB" id="A0A108E720"/>
<sequence>MQVQEARQMHRRPSSGLGTALVAACVGIGSAWSCAAHAQIYGTVASNGVIVLTNEPGTANLKVIVAAADPAASARSTAKHGASKSAVAASFADVIAEASRAFNVPPELLRAVIDVESGYNPKAVSDKGALGLMQLMPDTARRFSGGDMFDPRDNVLTGARYLRFLLNLFKENVELTLAAYNAGENAVIRAGYRIPSSPQTRDYVPRVLARYKRLLAAN</sequence>
<dbReference type="EMBL" id="LPLZ01000080">
    <property type="protein sequence ID" value="KWN05860.1"/>
    <property type="molecule type" value="Genomic_DNA"/>
</dbReference>
<evidence type="ECO:0000313" key="4">
    <source>
        <dbReference type="Proteomes" id="UP000068016"/>
    </source>
</evidence>
<dbReference type="PANTHER" id="PTHR37423:SF2">
    <property type="entry name" value="MEMBRANE-BOUND LYTIC MUREIN TRANSGLYCOSYLASE C"/>
    <property type="match status" value="1"/>
</dbReference>
<dbReference type="GO" id="GO:0008933">
    <property type="term" value="F:peptidoglycan lytic transglycosylase activity"/>
    <property type="evidence" value="ECO:0007669"/>
    <property type="project" value="InterPro"/>
</dbReference>
<dbReference type="SUPFAM" id="SSF53955">
    <property type="entry name" value="Lysozyme-like"/>
    <property type="match status" value="1"/>
</dbReference>